<evidence type="ECO:0000313" key="2">
    <source>
        <dbReference type="Proteomes" id="UP000000552"/>
    </source>
</evidence>
<proteinExistence type="predicted"/>
<dbReference type="KEGG" id="mlo:msl5727"/>
<organism evidence="1 2">
    <name type="scientific">Mesorhizobium japonicum (strain LMG 29417 / CECT 9101 / MAFF 303099)</name>
    <name type="common">Mesorhizobium loti (strain MAFF 303099)</name>
    <dbReference type="NCBI Taxonomy" id="266835"/>
    <lineage>
        <taxon>Bacteria</taxon>
        <taxon>Pseudomonadati</taxon>
        <taxon>Pseudomonadota</taxon>
        <taxon>Alphaproteobacteria</taxon>
        <taxon>Hyphomicrobiales</taxon>
        <taxon>Phyllobacteriaceae</taxon>
        <taxon>Mesorhizobium</taxon>
    </lineage>
</organism>
<sequence>MLSCVQDLSRISGHLLVVIPKRMLHNEVHTFNGIWVFCQMQSQELFDLVVTEPSLHQFSFFR</sequence>
<protein>
    <submittedName>
        <fullName evidence="1">Msl5727 protein</fullName>
    </submittedName>
</protein>
<accession>Q98B53</accession>
<dbReference type="Proteomes" id="UP000000552">
    <property type="component" value="Chromosome"/>
</dbReference>
<name>Q98B53_RHILO</name>
<gene>
    <name evidence="1" type="ordered locus">msl5727</name>
</gene>
<reference evidence="1 2" key="1">
    <citation type="journal article" date="2000" name="DNA Res.">
        <title>Complete genome structure of the nitrogen-fixing symbiotic bacterium Mesorhizobium loti.</title>
        <authorList>
            <person name="Kaneko T."/>
            <person name="Nakamura Y."/>
            <person name="Sato S."/>
            <person name="Asamizu E."/>
            <person name="Kato T."/>
            <person name="Sasamoto S."/>
            <person name="Watanabe A."/>
            <person name="Idesawa K."/>
            <person name="Ishikawa A."/>
            <person name="Kawashima K."/>
            <person name="Kimura T."/>
            <person name="Kishida Y."/>
            <person name="Kiyokawa C."/>
            <person name="Kohara M."/>
            <person name="Matsumoto M."/>
            <person name="Matsuno A."/>
            <person name="Mochizuki Y."/>
            <person name="Nakayama S."/>
            <person name="Nakazaki N."/>
            <person name="Shimpo S."/>
            <person name="Sugimoto M."/>
            <person name="Takeuchi C."/>
            <person name="Yamada M."/>
            <person name="Tabata S."/>
        </authorList>
    </citation>
    <scope>NUCLEOTIDE SEQUENCE [LARGE SCALE GENOMIC DNA]</scope>
    <source>
        <strain evidence="2">LMG 29417 / CECT 9101 / MAFF 303099</strain>
    </source>
</reference>
<dbReference type="HOGENOM" id="CLU_2901131_0_0_5"/>
<evidence type="ECO:0000313" key="1">
    <source>
        <dbReference type="EMBL" id="BAB52119.1"/>
    </source>
</evidence>
<dbReference type="AlphaFoldDB" id="Q98B53"/>
<dbReference type="EMBL" id="BA000012">
    <property type="protein sequence ID" value="BAB52119.1"/>
    <property type="molecule type" value="Genomic_DNA"/>
</dbReference>